<gene>
    <name evidence="4" type="ORF">GCM10007384_31610</name>
</gene>
<dbReference type="GO" id="GO:0016747">
    <property type="term" value="F:acyltransferase activity, transferring groups other than amino-acyl groups"/>
    <property type="evidence" value="ECO:0007669"/>
    <property type="project" value="InterPro"/>
</dbReference>
<dbReference type="CDD" id="cd04301">
    <property type="entry name" value="NAT_SF"/>
    <property type="match status" value="1"/>
</dbReference>
<organism evidence="4 5">
    <name type="scientific">Aquimarina muelleri</name>
    <dbReference type="NCBI Taxonomy" id="279356"/>
    <lineage>
        <taxon>Bacteria</taxon>
        <taxon>Pseudomonadati</taxon>
        <taxon>Bacteroidota</taxon>
        <taxon>Flavobacteriia</taxon>
        <taxon>Flavobacteriales</taxon>
        <taxon>Flavobacteriaceae</taxon>
        <taxon>Aquimarina</taxon>
    </lineage>
</organism>
<evidence type="ECO:0000259" key="3">
    <source>
        <dbReference type="PROSITE" id="PS51186"/>
    </source>
</evidence>
<evidence type="ECO:0000256" key="2">
    <source>
        <dbReference type="ARBA" id="ARBA00023315"/>
    </source>
</evidence>
<evidence type="ECO:0000256" key="1">
    <source>
        <dbReference type="ARBA" id="ARBA00022679"/>
    </source>
</evidence>
<keyword evidence="2" id="KW-0012">Acyltransferase</keyword>
<evidence type="ECO:0000313" key="4">
    <source>
        <dbReference type="EMBL" id="GGX28045.1"/>
    </source>
</evidence>
<sequence length="175" mass="20848">MVYKQVKIQSVQPRDVEKLLHIGRQTFYEAFGPPHNSEENITNYLNEKITLNNIVKEINNPKSKFYFAIINKEIAGYIKINFDYAQTEPINDNSMEIERIYVLKEFQGKKIGQLFLEYTVKIAKQKEIDFIWLGVWEKNIDAIRFYKRNDFKQFDTHQFLLGTDLQTDIIMKLEL</sequence>
<keyword evidence="5" id="KW-1185">Reference proteome</keyword>
<dbReference type="InterPro" id="IPR051556">
    <property type="entry name" value="N-term/lysine_N-AcTrnsfr"/>
</dbReference>
<name>A0A918JYH1_9FLAO</name>
<dbReference type="PROSITE" id="PS51186">
    <property type="entry name" value="GNAT"/>
    <property type="match status" value="1"/>
</dbReference>
<dbReference type="Pfam" id="PF00583">
    <property type="entry name" value="Acetyltransf_1"/>
    <property type="match status" value="1"/>
</dbReference>
<accession>A0A918JYH1</accession>
<reference evidence="4 5" key="1">
    <citation type="journal article" date="2014" name="Int. J. Syst. Evol. Microbiol.">
        <title>Complete genome sequence of Corynebacterium casei LMG S-19264T (=DSM 44701T), isolated from a smear-ripened cheese.</title>
        <authorList>
            <consortium name="US DOE Joint Genome Institute (JGI-PGF)"/>
            <person name="Walter F."/>
            <person name="Albersmeier A."/>
            <person name="Kalinowski J."/>
            <person name="Ruckert C."/>
        </authorList>
    </citation>
    <scope>NUCLEOTIDE SEQUENCE [LARGE SCALE GENOMIC DNA]</scope>
    <source>
        <strain evidence="4 5">KCTC 12285</strain>
    </source>
</reference>
<dbReference type="Gene3D" id="3.40.630.30">
    <property type="match status" value="1"/>
</dbReference>
<proteinExistence type="predicted"/>
<evidence type="ECO:0000313" key="5">
    <source>
        <dbReference type="Proteomes" id="UP000601108"/>
    </source>
</evidence>
<dbReference type="InterPro" id="IPR016181">
    <property type="entry name" value="Acyl_CoA_acyltransferase"/>
</dbReference>
<dbReference type="PANTHER" id="PTHR42919:SF8">
    <property type="entry name" value="N-ALPHA-ACETYLTRANSFERASE 50"/>
    <property type="match status" value="1"/>
</dbReference>
<dbReference type="SUPFAM" id="SSF55729">
    <property type="entry name" value="Acyl-CoA N-acyltransferases (Nat)"/>
    <property type="match status" value="1"/>
</dbReference>
<dbReference type="EMBL" id="BMWS01000025">
    <property type="protein sequence ID" value="GGX28045.1"/>
    <property type="molecule type" value="Genomic_DNA"/>
</dbReference>
<protein>
    <submittedName>
        <fullName evidence="4">N-acetyltransferase</fullName>
    </submittedName>
</protein>
<keyword evidence="1" id="KW-0808">Transferase</keyword>
<dbReference type="PANTHER" id="PTHR42919">
    <property type="entry name" value="N-ALPHA-ACETYLTRANSFERASE"/>
    <property type="match status" value="1"/>
</dbReference>
<dbReference type="Proteomes" id="UP000601108">
    <property type="component" value="Unassembled WGS sequence"/>
</dbReference>
<dbReference type="RefSeq" id="WP_035088084.1">
    <property type="nucleotide sequence ID" value="NZ_BMWS01000025.1"/>
</dbReference>
<dbReference type="AlphaFoldDB" id="A0A918JYH1"/>
<dbReference type="InterPro" id="IPR000182">
    <property type="entry name" value="GNAT_dom"/>
</dbReference>
<comment type="caution">
    <text evidence="4">The sequence shown here is derived from an EMBL/GenBank/DDBJ whole genome shotgun (WGS) entry which is preliminary data.</text>
</comment>
<feature type="domain" description="N-acetyltransferase" evidence="3">
    <location>
        <begin position="6"/>
        <end position="175"/>
    </location>
</feature>